<accession>A0ABD8A6Z9</accession>
<name>A0ABD8A6Z9_9EURY</name>
<dbReference type="EMBL" id="CP137641">
    <property type="protein sequence ID" value="WOX55329.1"/>
    <property type="molecule type" value="Genomic_DNA"/>
</dbReference>
<organism evidence="1 2">
    <name type="scientific">Methanoculleus palmolei</name>
    <dbReference type="NCBI Taxonomy" id="72612"/>
    <lineage>
        <taxon>Archaea</taxon>
        <taxon>Methanobacteriati</taxon>
        <taxon>Methanobacteriota</taxon>
        <taxon>Stenosarchaea group</taxon>
        <taxon>Methanomicrobia</taxon>
        <taxon>Methanomicrobiales</taxon>
        <taxon>Methanomicrobiaceae</taxon>
        <taxon>Methanoculleus</taxon>
    </lineage>
</organism>
<protein>
    <recommendedName>
        <fullName evidence="3">Uma2 family endonuclease</fullName>
    </recommendedName>
</protein>
<reference evidence="1 2" key="1">
    <citation type="submission" date="2023-10" db="EMBL/GenBank/DDBJ databases">
        <title>The complete genome sequence of Methanoculleus palmolei DSM 4273.</title>
        <authorList>
            <person name="Lai S.-J."/>
            <person name="You Y.-T."/>
            <person name="Chen S.-C."/>
        </authorList>
    </citation>
    <scope>NUCLEOTIDE SEQUENCE [LARGE SCALE GENOMIC DNA]</scope>
    <source>
        <strain evidence="1 2">DSM 4273</strain>
    </source>
</reference>
<sequence length="90" mass="9952">MIEVNLSYRSLKKENDPDAGKMFDPDICASGESGWFVLELTTNTKSKAGKLQKYQYLDCNSLAIYSIPPAQGSPDVMSGRLEHVDDGDFC</sequence>
<dbReference type="Proteomes" id="UP001626603">
    <property type="component" value="Chromosome"/>
</dbReference>
<gene>
    <name evidence="1" type="ORF">R6Y95_07610</name>
</gene>
<evidence type="ECO:0000313" key="2">
    <source>
        <dbReference type="Proteomes" id="UP001626603"/>
    </source>
</evidence>
<dbReference type="AlphaFoldDB" id="A0ABD8A6Z9"/>
<proteinExistence type="predicted"/>
<evidence type="ECO:0008006" key="3">
    <source>
        <dbReference type="Google" id="ProtNLM"/>
    </source>
</evidence>
<evidence type="ECO:0000313" key="1">
    <source>
        <dbReference type="EMBL" id="WOX55329.1"/>
    </source>
</evidence>
<keyword evidence="2" id="KW-1185">Reference proteome</keyword>